<dbReference type="Pfam" id="PF00201">
    <property type="entry name" value="UDPGT"/>
    <property type="match status" value="1"/>
</dbReference>
<gene>
    <name evidence="2" type="ORF">PBAH0796_LOCUS9864</name>
</gene>
<reference evidence="2" key="1">
    <citation type="submission" date="2021-01" db="EMBL/GenBank/DDBJ databases">
        <authorList>
            <person name="Corre E."/>
            <person name="Pelletier E."/>
            <person name="Niang G."/>
            <person name="Scheremetjew M."/>
            <person name="Finn R."/>
            <person name="Kale V."/>
            <person name="Holt S."/>
            <person name="Cochrane G."/>
            <person name="Meng A."/>
            <person name="Brown T."/>
            <person name="Cohen L."/>
        </authorList>
    </citation>
    <scope>NUCLEOTIDE SEQUENCE</scope>
    <source>
        <strain evidence="2">Pbaha01</strain>
    </source>
</reference>
<evidence type="ECO:0008006" key="3">
    <source>
        <dbReference type="Google" id="ProtNLM"/>
    </source>
</evidence>
<organism evidence="2">
    <name type="scientific">Pyrodinium bahamense</name>
    <dbReference type="NCBI Taxonomy" id="73915"/>
    <lineage>
        <taxon>Eukaryota</taxon>
        <taxon>Sar</taxon>
        <taxon>Alveolata</taxon>
        <taxon>Dinophyceae</taxon>
        <taxon>Gonyaulacales</taxon>
        <taxon>Pyrocystaceae</taxon>
        <taxon>Pyrodinium</taxon>
    </lineage>
</organism>
<protein>
    <recommendedName>
        <fullName evidence="3">UDP-glycosyltransferases domain-containing protein</fullName>
    </recommendedName>
</protein>
<evidence type="ECO:0000313" key="2">
    <source>
        <dbReference type="EMBL" id="CAD8354497.1"/>
    </source>
</evidence>
<accession>A0A7S0A739</accession>
<dbReference type="SUPFAM" id="SSF53756">
    <property type="entry name" value="UDP-Glycosyltransferase/glycogen phosphorylase"/>
    <property type="match status" value="1"/>
</dbReference>
<dbReference type="GO" id="GO:0008194">
    <property type="term" value="F:UDP-glycosyltransferase activity"/>
    <property type="evidence" value="ECO:0007669"/>
    <property type="project" value="InterPro"/>
</dbReference>
<evidence type="ECO:0000256" key="1">
    <source>
        <dbReference type="ARBA" id="ARBA00022679"/>
    </source>
</evidence>
<keyword evidence="1" id="KW-0808">Transferase</keyword>
<dbReference type="Gene3D" id="3.40.50.2000">
    <property type="entry name" value="Glycogen Phosphorylase B"/>
    <property type="match status" value="2"/>
</dbReference>
<dbReference type="CDD" id="cd03784">
    <property type="entry name" value="GT1_Gtf-like"/>
    <property type="match status" value="1"/>
</dbReference>
<dbReference type="InterPro" id="IPR002213">
    <property type="entry name" value="UDP_glucos_trans"/>
</dbReference>
<name>A0A7S0A739_9DINO</name>
<dbReference type="EMBL" id="HBEG01016423">
    <property type="protein sequence ID" value="CAD8354497.1"/>
    <property type="molecule type" value="Transcribed_RNA"/>
</dbReference>
<dbReference type="AlphaFoldDB" id="A0A7S0A739"/>
<dbReference type="PANTHER" id="PTHR48050:SF13">
    <property type="entry name" value="STEROL 3-BETA-GLUCOSYLTRANSFERASE UGT80A2"/>
    <property type="match status" value="1"/>
</dbReference>
<proteinExistence type="predicted"/>
<dbReference type="InterPro" id="IPR050426">
    <property type="entry name" value="Glycosyltransferase_28"/>
</dbReference>
<sequence>MAASKTFAFVFPAASGHLNPSLAIARCLVESSHSVHYLSVDAMRAAIEGTGAEYHALEEYSKELMAKPELGVVGNLMNLCKEAGLEPSARSFELLKSVMLEKKLPGVLRFLKSLAADALVYCPLINIEAGLAAKVFGIPSVSLNTCAGPGALTTMFHALRETLQEDTEEFIERANTFEPELAANRRLNAEFGICLQPGVELPIGKSSTFGHATLNLVTTSSDLMDPMTPELERAYAAEGVGFVGVGPLLDREGVKRAAGHRLNASAGETQPAHAVAESGDAVLTKVRGAHADGRSVVLVSMGTVITGDFPGMGWEGRKLGADGRPRGLTGRELCQAVWGGAFDAFGAGTESEGPLLVVALGPQDRPLGDIVAPPNALCAPALPQVDLLRAGVDLFLTHGGQNSFTESLLHGTPVVVCPGAGDQIVNASKAVALGVGLKVDRPDPQAGGEEEAAAAYRAEVCRTLREVSGQPAFVEAARACSERLQLAGGVPRAVELILAVSDGVVDKRRLGKDGTAASTQRSCCPAPVAGA</sequence>
<dbReference type="PANTHER" id="PTHR48050">
    <property type="entry name" value="STEROL 3-BETA-GLUCOSYLTRANSFERASE"/>
    <property type="match status" value="1"/>
</dbReference>